<gene>
    <name evidence="2" type="ORF">TrLO_g4699</name>
</gene>
<organism evidence="2 3">
    <name type="scientific">Triparma laevis f. longispina</name>
    <dbReference type="NCBI Taxonomy" id="1714387"/>
    <lineage>
        <taxon>Eukaryota</taxon>
        <taxon>Sar</taxon>
        <taxon>Stramenopiles</taxon>
        <taxon>Ochrophyta</taxon>
        <taxon>Bolidophyceae</taxon>
        <taxon>Parmales</taxon>
        <taxon>Triparmaceae</taxon>
        <taxon>Triparma</taxon>
    </lineage>
</organism>
<protein>
    <submittedName>
        <fullName evidence="2">Uncharacterized protein</fullName>
    </submittedName>
</protein>
<dbReference type="AlphaFoldDB" id="A0A9W6Z7H3"/>
<comment type="caution">
    <text evidence="2">The sequence shown here is derived from an EMBL/GenBank/DDBJ whole genome shotgun (WGS) entry which is preliminary data.</text>
</comment>
<name>A0A9W6Z7H3_9STRA</name>
<dbReference type="EMBL" id="BRXW01000383">
    <property type="protein sequence ID" value="GMH49467.1"/>
    <property type="molecule type" value="Genomic_DNA"/>
</dbReference>
<reference evidence="3" key="1">
    <citation type="journal article" date="2023" name="Commun. Biol.">
        <title>Genome analysis of Parmales, the sister group of diatoms, reveals the evolutionary specialization of diatoms from phago-mixotrophs to photoautotrophs.</title>
        <authorList>
            <person name="Ban H."/>
            <person name="Sato S."/>
            <person name="Yoshikawa S."/>
            <person name="Yamada K."/>
            <person name="Nakamura Y."/>
            <person name="Ichinomiya M."/>
            <person name="Sato N."/>
            <person name="Blanc-Mathieu R."/>
            <person name="Endo H."/>
            <person name="Kuwata A."/>
            <person name="Ogata H."/>
        </authorList>
    </citation>
    <scope>NUCLEOTIDE SEQUENCE [LARGE SCALE GENOMIC DNA]</scope>
    <source>
        <strain evidence="3">NIES 3700</strain>
    </source>
</reference>
<proteinExistence type="predicted"/>
<dbReference type="OrthoDB" id="10482103at2759"/>
<keyword evidence="3" id="KW-1185">Reference proteome</keyword>
<sequence>MLTDVQIHQCLKKCVTMEKSARLEFKLQLIRDNLTLTKQDEGGGNGYKTVSKIKDTKMPSNTNTYTSPSPPPLPPKKPVTLPIHPRSVKRSSSLFEETSQSLITSFCPTLKNLQELIKSWQSRMKRYVGVMKIGFPVMGEGGERGWVWEGGVEGVMEGKGERLTLSRDGRKVLWTVDGETGEEVKREILIKDITGLAVNPSKQQEDGDGYEPVFNSTSFSILTNNGETMGPFTPPTDLELRSWCLVVSAMRSKSGFGLNRHQINFGNVATMIVSELAQTKPLLEALNEVKQQIKSRAKQAAGSEDISFIENYNL</sequence>
<evidence type="ECO:0000256" key="1">
    <source>
        <dbReference type="SAM" id="MobiDB-lite"/>
    </source>
</evidence>
<evidence type="ECO:0000313" key="3">
    <source>
        <dbReference type="Proteomes" id="UP001165122"/>
    </source>
</evidence>
<feature type="region of interest" description="Disordered" evidence="1">
    <location>
        <begin position="40"/>
        <end position="75"/>
    </location>
</feature>
<evidence type="ECO:0000313" key="2">
    <source>
        <dbReference type="EMBL" id="GMH49467.1"/>
    </source>
</evidence>
<dbReference type="Proteomes" id="UP001165122">
    <property type="component" value="Unassembled WGS sequence"/>
</dbReference>
<accession>A0A9W6Z7H3</accession>